<dbReference type="RefSeq" id="XP_016923033.1">
    <property type="nucleotide sequence ID" value="XM_017067544.4"/>
</dbReference>
<evidence type="ECO:0000313" key="3">
    <source>
        <dbReference type="RefSeq" id="XP_016923033.1"/>
    </source>
</evidence>
<proteinExistence type="predicted"/>
<feature type="compositionally biased region" description="Gly residues" evidence="1">
    <location>
        <begin position="41"/>
        <end position="51"/>
    </location>
</feature>
<feature type="region of interest" description="Disordered" evidence="1">
    <location>
        <begin position="159"/>
        <end position="227"/>
    </location>
</feature>
<dbReference type="GeneID" id="108004605"/>
<protein>
    <submittedName>
        <fullName evidence="3">Forkhead box protein P2</fullName>
    </submittedName>
</protein>
<keyword evidence="2" id="KW-1185">Reference proteome</keyword>
<sequence length="227" mass="26134">MQRSTYPLIARNLVRSRLQGLIGGALNDFRRTMASDSWGQDGSGTGSGSGSSGSKTSRVATPRASATSTVINDAGSYSRGTYTGALERRINREDNMWRDRSYIDTKWLNPRDPTAYRPNFRQTEPTSLRKQFMRSPDEISREVMGRDWEETVKTYKRSSTAMNAQKGGGRNEAWQAADTTRNRQQHLQMMQMQQQQEQQQKQQQQQQQKKQQQQNYWGRNMEPPQDQ</sequence>
<organism evidence="2 3">
    <name type="scientific">Drosophila suzukii</name>
    <name type="common">Spotted-wing drosophila fruit fly</name>
    <dbReference type="NCBI Taxonomy" id="28584"/>
    <lineage>
        <taxon>Eukaryota</taxon>
        <taxon>Metazoa</taxon>
        <taxon>Ecdysozoa</taxon>
        <taxon>Arthropoda</taxon>
        <taxon>Hexapoda</taxon>
        <taxon>Insecta</taxon>
        <taxon>Pterygota</taxon>
        <taxon>Neoptera</taxon>
        <taxon>Endopterygota</taxon>
        <taxon>Diptera</taxon>
        <taxon>Brachycera</taxon>
        <taxon>Muscomorpha</taxon>
        <taxon>Ephydroidea</taxon>
        <taxon>Drosophilidae</taxon>
        <taxon>Drosophila</taxon>
        <taxon>Sophophora</taxon>
    </lineage>
</organism>
<gene>
    <name evidence="3" type="primary">LOC108004605</name>
</gene>
<feature type="compositionally biased region" description="Low complexity" evidence="1">
    <location>
        <begin position="185"/>
        <end position="214"/>
    </location>
</feature>
<dbReference type="AlphaFoldDB" id="A0AB39YW48"/>
<evidence type="ECO:0000256" key="1">
    <source>
        <dbReference type="SAM" id="MobiDB-lite"/>
    </source>
</evidence>
<feature type="region of interest" description="Disordered" evidence="1">
    <location>
        <begin position="36"/>
        <end position="78"/>
    </location>
</feature>
<evidence type="ECO:0000313" key="2">
    <source>
        <dbReference type="Proteomes" id="UP001652628"/>
    </source>
</evidence>
<dbReference type="Proteomes" id="UP001652628">
    <property type="component" value="Chromosome X"/>
</dbReference>
<name>A0AB39YW48_DROSZ</name>
<accession>A0AB39YW48</accession>
<reference evidence="3" key="1">
    <citation type="submission" date="2025-08" db="UniProtKB">
        <authorList>
            <consortium name="RefSeq"/>
        </authorList>
    </citation>
    <scope>IDENTIFICATION</scope>
</reference>